<dbReference type="Gene3D" id="1.20.1270.180">
    <property type="match status" value="1"/>
</dbReference>
<dbReference type="Pfam" id="PF07007">
    <property type="entry name" value="LprI"/>
    <property type="match status" value="1"/>
</dbReference>
<feature type="transmembrane region" description="Helical" evidence="1">
    <location>
        <begin position="7"/>
        <end position="26"/>
    </location>
</feature>
<protein>
    <submittedName>
        <fullName evidence="3">Uncharacterized protein DUF1311</fullName>
    </submittedName>
</protein>
<keyword evidence="1" id="KW-0812">Transmembrane</keyword>
<reference evidence="3 4" key="1">
    <citation type="submission" date="2018-06" db="EMBL/GenBank/DDBJ databases">
        <title>Genomic Encyclopedia of Archaeal and Bacterial Type Strains, Phase II (KMG-II): from individual species to whole genera.</title>
        <authorList>
            <person name="Goeker M."/>
        </authorList>
    </citation>
    <scope>NUCLEOTIDE SEQUENCE [LARGE SCALE GENOMIC DNA]</scope>
    <source>
        <strain evidence="3 4">T4</strain>
    </source>
</reference>
<dbReference type="RefSeq" id="WP_111390969.1">
    <property type="nucleotide sequence ID" value="NZ_QKTX01000001.1"/>
</dbReference>
<evidence type="ECO:0000256" key="1">
    <source>
        <dbReference type="SAM" id="Phobius"/>
    </source>
</evidence>
<name>A0A326S055_9BACT</name>
<dbReference type="Proteomes" id="UP000248917">
    <property type="component" value="Unassembled WGS sequence"/>
</dbReference>
<feature type="domain" description="Lysozyme inhibitor LprI-like N-terminal" evidence="2">
    <location>
        <begin position="227"/>
        <end position="316"/>
    </location>
</feature>
<evidence type="ECO:0000313" key="4">
    <source>
        <dbReference type="Proteomes" id="UP000248917"/>
    </source>
</evidence>
<dbReference type="EMBL" id="QKTX01000001">
    <property type="protein sequence ID" value="PZV87280.1"/>
    <property type="molecule type" value="Genomic_DNA"/>
</dbReference>
<gene>
    <name evidence="3" type="ORF">CLV31_101152</name>
</gene>
<accession>A0A326S055</accession>
<organism evidence="3 4">
    <name type="scientific">Algoriphagus aquaeductus</name>
    <dbReference type="NCBI Taxonomy" id="475299"/>
    <lineage>
        <taxon>Bacteria</taxon>
        <taxon>Pseudomonadati</taxon>
        <taxon>Bacteroidota</taxon>
        <taxon>Cytophagia</taxon>
        <taxon>Cytophagales</taxon>
        <taxon>Cyclobacteriaceae</taxon>
        <taxon>Algoriphagus</taxon>
    </lineage>
</organism>
<dbReference type="OrthoDB" id="1339433at2"/>
<keyword evidence="1" id="KW-0472">Membrane</keyword>
<dbReference type="InterPro" id="IPR009739">
    <property type="entry name" value="LprI-like_N"/>
</dbReference>
<proteinExistence type="predicted"/>
<keyword evidence="4" id="KW-1185">Reference proteome</keyword>
<comment type="caution">
    <text evidence="3">The sequence shown here is derived from an EMBL/GenBank/DDBJ whole genome shotgun (WGS) entry which is preliminary data.</text>
</comment>
<evidence type="ECO:0000259" key="2">
    <source>
        <dbReference type="Pfam" id="PF07007"/>
    </source>
</evidence>
<evidence type="ECO:0000313" key="3">
    <source>
        <dbReference type="EMBL" id="PZV87280.1"/>
    </source>
</evidence>
<dbReference type="AlphaFoldDB" id="A0A326S055"/>
<keyword evidence="1" id="KW-1133">Transmembrane helix</keyword>
<sequence>MKSKQTVKVVVTIAASTLAILHLLFPKINIDLITVSLLALAVIPWVETLFKSVELPGGLKLEFQELRKLEEEAQKVGLISSEDVKKEPGEEEAGKRLFVELAEQNQELALVSLRLDIEKCLRSIALKYDLKTQKLGINNLLRELASHHIIPIEEESVLRDMIGVLNQASHGVEYDQRTAKWIIEVGPKIIESLESKVEHRGGNFSHSNPEAKEHWIDKSFQECEWVTNVEWGECINKHRDLWEKELNNVFNTLLRKLDPSKKAMLEDSQKHWESQLEIDRNLVFSFDDLQFKVGREGMFIASISFMNRIRQRALELEEILTALV</sequence>